<dbReference type="SUPFAM" id="SSF53244">
    <property type="entry name" value="MurD-like peptide ligases, peptide-binding domain"/>
    <property type="match status" value="1"/>
</dbReference>
<proteinExistence type="inferred from homology"/>
<feature type="binding site" evidence="7">
    <location>
        <begin position="156"/>
        <end position="157"/>
    </location>
    <ligand>
        <name>UDP-N-acetyl-alpha-D-muramoyl-L-alanyl-D-glutamate</name>
        <dbReference type="ChEBI" id="CHEBI:83900"/>
    </ligand>
</feature>
<evidence type="ECO:0000256" key="8">
    <source>
        <dbReference type="RuleBase" id="RU004135"/>
    </source>
</evidence>
<keyword evidence="5 7" id="KW-0131">Cell cycle</keyword>
<dbReference type="GO" id="GO:0000287">
    <property type="term" value="F:magnesium ion binding"/>
    <property type="evidence" value="ECO:0007669"/>
    <property type="project" value="UniProtKB-UniRule"/>
</dbReference>
<comment type="similarity">
    <text evidence="1 7">Belongs to the MurCDEF family. MurE subfamily.</text>
</comment>
<dbReference type="Gene3D" id="3.40.1390.10">
    <property type="entry name" value="MurE/MurF, N-terminal domain"/>
    <property type="match status" value="1"/>
</dbReference>
<feature type="modified residue" description="N6-carboxylysine" evidence="7">
    <location>
        <position position="223"/>
    </location>
</feature>
<feature type="binding site" evidence="7">
    <location>
        <position position="191"/>
    </location>
    <ligand>
        <name>UDP-N-acetyl-alpha-D-muramoyl-L-alanyl-D-glutamate</name>
        <dbReference type="ChEBI" id="CHEBI:83900"/>
    </ligand>
</feature>
<dbReference type="InterPro" id="IPR004101">
    <property type="entry name" value="Mur_ligase_C"/>
</dbReference>
<keyword evidence="4 7" id="KW-0573">Peptidoglycan synthesis</keyword>
<evidence type="ECO:0000256" key="3">
    <source>
        <dbReference type="ARBA" id="ARBA00022960"/>
    </source>
</evidence>
<feature type="binding site" evidence="7">
    <location>
        <begin position="114"/>
        <end position="120"/>
    </location>
    <ligand>
        <name>ATP</name>
        <dbReference type="ChEBI" id="CHEBI:30616"/>
    </ligand>
</feature>
<dbReference type="InterPro" id="IPR013221">
    <property type="entry name" value="Mur_ligase_cen"/>
</dbReference>
<dbReference type="SUPFAM" id="SSF53623">
    <property type="entry name" value="MurD-like peptide ligases, catalytic domain"/>
    <property type="match status" value="1"/>
</dbReference>
<dbReference type="Pfam" id="PF01225">
    <property type="entry name" value="Mur_ligase"/>
    <property type="match status" value="1"/>
</dbReference>
<evidence type="ECO:0000259" key="10">
    <source>
        <dbReference type="Pfam" id="PF02875"/>
    </source>
</evidence>
<dbReference type="GO" id="GO:0008360">
    <property type="term" value="P:regulation of cell shape"/>
    <property type="evidence" value="ECO:0007669"/>
    <property type="project" value="UniProtKB-KW"/>
</dbReference>
<evidence type="ECO:0000313" key="13">
    <source>
        <dbReference type="Proteomes" id="UP001147830"/>
    </source>
</evidence>
<dbReference type="InterPro" id="IPR035911">
    <property type="entry name" value="MurE/MurF_N"/>
</dbReference>
<feature type="short sequence motif" description="Meso-diaminopimelate recognition motif" evidence="7">
    <location>
        <begin position="407"/>
        <end position="410"/>
    </location>
</feature>
<comment type="subcellular location">
    <subcellularLocation>
        <location evidence="7 8">Cytoplasm</location>
    </subcellularLocation>
</comment>
<keyword evidence="7" id="KW-0067">ATP-binding</keyword>
<comment type="catalytic activity">
    <reaction evidence="7">
        <text>UDP-N-acetyl-alpha-D-muramoyl-L-alanyl-D-glutamate + meso-2,6-diaminopimelate + ATP = UDP-N-acetyl-alpha-D-muramoyl-L-alanyl-gamma-D-glutamyl-meso-2,6-diaminopimelate + ADP + phosphate + H(+)</text>
        <dbReference type="Rhea" id="RHEA:23676"/>
        <dbReference type="ChEBI" id="CHEBI:15378"/>
        <dbReference type="ChEBI" id="CHEBI:30616"/>
        <dbReference type="ChEBI" id="CHEBI:43474"/>
        <dbReference type="ChEBI" id="CHEBI:57791"/>
        <dbReference type="ChEBI" id="CHEBI:83900"/>
        <dbReference type="ChEBI" id="CHEBI:83905"/>
        <dbReference type="ChEBI" id="CHEBI:456216"/>
        <dbReference type="EC" id="6.3.2.13"/>
    </reaction>
</comment>
<feature type="domain" description="Mur ligase C-terminal" evidence="10">
    <location>
        <begin position="335"/>
        <end position="459"/>
    </location>
</feature>
<dbReference type="EMBL" id="JAOANI010000028">
    <property type="protein sequence ID" value="MCT7360687.1"/>
    <property type="molecule type" value="Genomic_DNA"/>
</dbReference>
<comment type="function">
    <text evidence="7">Catalyzes the addition of meso-diaminopimelic acid to the nucleotide precursor UDP-N-acetylmuramoyl-L-alanyl-D-glutamate (UMAG) in the biosynthesis of bacterial cell-wall peptidoglycan.</text>
</comment>
<comment type="caution">
    <text evidence="12">The sequence shown here is derived from an EMBL/GenBank/DDBJ whole genome shotgun (WGS) entry which is preliminary data.</text>
</comment>
<dbReference type="PANTHER" id="PTHR23135">
    <property type="entry name" value="MUR LIGASE FAMILY MEMBER"/>
    <property type="match status" value="1"/>
</dbReference>
<feature type="binding site" evidence="7">
    <location>
        <position position="457"/>
    </location>
    <ligand>
        <name>meso-2,6-diaminopimelate</name>
        <dbReference type="ChEBI" id="CHEBI:57791"/>
    </ligand>
</feature>
<dbReference type="InterPro" id="IPR036565">
    <property type="entry name" value="Mur-like_cat_sf"/>
</dbReference>
<feature type="domain" description="Mur ligase central" evidence="11">
    <location>
        <begin position="112"/>
        <end position="312"/>
    </location>
</feature>
<evidence type="ECO:0000256" key="5">
    <source>
        <dbReference type="ARBA" id="ARBA00023306"/>
    </source>
</evidence>
<dbReference type="Gene3D" id="3.90.190.20">
    <property type="entry name" value="Mur ligase, C-terminal domain"/>
    <property type="match status" value="1"/>
</dbReference>
<evidence type="ECO:0000256" key="6">
    <source>
        <dbReference type="ARBA" id="ARBA00023316"/>
    </source>
</evidence>
<dbReference type="EC" id="6.3.2.13" evidence="7"/>
<dbReference type="InterPro" id="IPR036615">
    <property type="entry name" value="Mur_ligase_C_dom_sf"/>
</dbReference>
<dbReference type="Proteomes" id="UP001147830">
    <property type="component" value="Unassembled WGS sequence"/>
</dbReference>
<dbReference type="HAMAP" id="MF_00208">
    <property type="entry name" value="MurE"/>
    <property type="match status" value="1"/>
</dbReference>
<evidence type="ECO:0000256" key="7">
    <source>
        <dbReference type="HAMAP-Rule" id="MF_00208"/>
    </source>
</evidence>
<evidence type="ECO:0000256" key="2">
    <source>
        <dbReference type="ARBA" id="ARBA00022618"/>
    </source>
</evidence>
<feature type="binding site" evidence="7">
    <location>
        <position position="383"/>
    </location>
    <ligand>
        <name>meso-2,6-diaminopimelate</name>
        <dbReference type="ChEBI" id="CHEBI:57791"/>
    </ligand>
</feature>
<evidence type="ECO:0000259" key="9">
    <source>
        <dbReference type="Pfam" id="PF01225"/>
    </source>
</evidence>
<evidence type="ECO:0000256" key="4">
    <source>
        <dbReference type="ARBA" id="ARBA00022984"/>
    </source>
</evidence>
<dbReference type="RefSeq" id="WP_260977516.1">
    <property type="nucleotide sequence ID" value="NZ_JAOANI010000028.1"/>
</dbReference>
<accession>A0A9X2WJ03</accession>
<keyword evidence="6 7" id="KW-0961">Cell wall biogenesis/degradation</keyword>
<feature type="binding site" evidence="7">
    <location>
        <position position="155"/>
    </location>
    <ligand>
        <name>UDP-N-acetyl-alpha-D-muramoyl-L-alanyl-D-glutamate</name>
        <dbReference type="ChEBI" id="CHEBI:83900"/>
    </ligand>
</feature>
<keyword evidence="3 7" id="KW-0133">Cell shape</keyword>
<dbReference type="Pfam" id="PF02875">
    <property type="entry name" value="Mur_ligase_C"/>
    <property type="match status" value="1"/>
</dbReference>
<dbReference type="SUPFAM" id="SSF63418">
    <property type="entry name" value="MurE/MurF N-terminal domain"/>
    <property type="match status" value="1"/>
</dbReference>
<dbReference type="InterPro" id="IPR005761">
    <property type="entry name" value="UDP-N-AcMur-Glu-dNH2Pim_ligase"/>
</dbReference>
<dbReference type="GO" id="GO:0005524">
    <property type="term" value="F:ATP binding"/>
    <property type="evidence" value="ECO:0007669"/>
    <property type="project" value="UniProtKB-UniRule"/>
</dbReference>
<dbReference type="PANTHER" id="PTHR23135:SF4">
    <property type="entry name" value="UDP-N-ACETYLMURAMOYL-L-ALANYL-D-GLUTAMATE--2,6-DIAMINOPIMELATE LIGASE MURE HOMOLOG, CHLOROPLASTIC"/>
    <property type="match status" value="1"/>
</dbReference>
<keyword evidence="7" id="KW-0460">Magnesium</keyword>
<dbReference type="GO" id="GO:0008765">
    <property type="term" value="F:UDP-N-acetylmuramoylalanyl-D-glutamate-2,6-diaminopimelate ligase activity"/>
    <property type="evidence" value="ECO:0007669"/>
    <property type="project" value="UniProtKB-UniRule"/>
</dbReference>
<comment type="cofactor">
    <cofactor evidence="7">
        <name>Mg(2+)</name>
        <dbReference type="ChEBI" id="CHEBI:18420"/>
    </cofactor>
</comment>
<feature type="binding site" evidence="7">
    <location>
        <position position="189"/>
    </location>
    <ligand>
        <name>UDP-N-acetyl-alpha-D-muramoyl-L-alanyl-D-glutamate</name>
        <dbReference type="ChEBI" id="CHEBI:83900"/>
    </ligand>
</feature>
<keyword evidence="7" id="KW-0963">Cytoplasm</keyword>
<dbReference type="GO" id="GO:0009252">
    <property type="term" value="P:peptidoglycan biosynthetic process"/>
    <property type="evidence" value="ECO:0007669"/>
    <property type="project" value="UniProtKB-UniRule"/>
</dbReference>
<reference evidence="12" key="1">
    <citation type="journal article" date="2022" name="Front. Microbiol.">
        <title>Genome-based taxonomic rearrangement of Oceanobacter-related bacteria including the description of Thalassolituus hydrocarbonoclasticus sp. nov. and Thalassolituus pacificus sp. nov. and emended description of the genus Thalassolituus.</title>
        <authorList>
            <person name="Dong C."/>
            <person name="Wei L."/>
            <person name="Wang J."/>
            <person name="Lai Q."/>
            <person name="Huang Z."/>
            <person name="Shao Z."/>
        </authorList>
    </citation>
    <scope>NUCLEOTIDE SEQUENCE</scope>
    <source>
        <strain evidence="12">59MF3M-4</strain>
    </source>
</reference>
<dbReference type="NCBIfam" id="NF001126">
    <property type="entry name" value="PRK00139.1-4"/>
    <property type="match status" value="1"/>
</dbReference>
<dbReference type="NCBIfam" id="TIGR01085">
    <property type="entry name" value="murE"/>
    <property type="match status" value="1"/>
</dbReference>
<feature type="binding site" evidence="7">
    <location>
        <position position="461"/>
    </location>
    <ligand>
        <name>meso-2,6-diaminopimelate</name>
        <dbReference type="ChEBI" id="CHEBI:57791"/>
    </ligand>
</feature>
<keyword evidence="7" id="KW-0547">Nucleotide-binding</keyword>
<keyword evidence="7 12" id="KW-0436">Ligase</keyword>
<dbReference type="GO" id="GO:0071555">
    <property type="term" value="P:cell wall organization"/>
    <property type="evidence" value="ECO:0007669"/>
    <property type="project" value="UniProtKB-KW"/>
</dbReference>
<feature type="binding site" evidence="7">
    <location>
        <position position="183"/>
    </location>
    <ligand>
        <name>UDP-N-acetyl-alpha-D-muramoyl-L-alanyl-D-glutamate</name>
        <dbReference type="ChEBI" id="CHEBI:83900"/>
    </ligand>
</feature>
<evidence type="ECO:0000256" key="1">
    <source>
        <dbReference type="ARBA" id="ARBA00005898"/>
    </source>
</evidence>
<keyword evidence="13" id="KW-1185">Reference proteome</keyword>
<evidence type="ECO:0000313" key="12">
    <source>
        <dbReference type="EMBL" id="MCT7360687.1"/>
    </source>
</evidence>
<organism evidence="12 13">
    <name type="scientific">Thalassolituus pacificus</name>
    <dbReference type="NCBI Taxonomy" id="2975440"/>
    <lineage>
        <taxon>Bacteria</taxon>
        <taxon>Pseudomonadati</taxon>
        <taxon>Pseudomonadota</taxon>
        <taxon>Gammaproteobacteria</taxon>
        <taxon>Oceanospirillales</taxon>
        <taxon>Oceanospirillaceae</taxon>
        <taxon>Thalassolituus</taxon>
    </lineage>
</organism>
<feature type="binding site" evidence="7">
    <location>
        <begin position="407"/>
        <end position="410"/>
    </location>
    <ligand>
        <name>meso-2,6-diaminopimelate</name>
        <dbReference type="ChEBI" id="CHEBI:57791"/>
    </ligand>
</feature>
<name>A0A9X2WJ03_9GAMM</name>
<sequence>MKLSQMVMPELFIPPEWDREFAQIAVDSRDVQPGDVFIARRGLKSHGEEHIAAAIEQGAVAVLAEGELGFRCEQSPHFPAVPVFFSSDIAACLTVWLHRRYASVADMKLVAVTGTNGKSSVTQYMAQLAGFCAVPCGVLGTLGNGVWPDLQTSRNTTADLSVILRNLQSMQERGVNTAALEVSSHGLTQQRVAGLNFCVAVLTNLTQDHLDYHGSMADYFAAKRQLFVGHDIQAALINIDDDYGRRLAADTAINTDVMTYGASDQASVRYSAVKMQARGMQAWLDTPWGSGLLVLPLIGEFNLANATAAIAALALQGFDFVQLLQAAQKLEPVAGRMELYVKDNAPLAVVDFAHTPDALLNVLQALKPWNKKITAVFGCGGDRDRSKRPLMAQVAAAHADIVWLTDDNPRSEDPQQIFADALNTENTSDFYCEHDRSRAIAQALDMTAADGIVVIAGKGHENYQEVQGVKLPYSDAAVLSQLGYRKAGQLLSGDEHAE</sequence>
<feature type="domain" description="Mur ligase N-terminal catalytic" evidence="9">
    <location>
        <begin position="23"/>
        <end position="66"/>
    </location>
</feature>
<protein>
    <recommendedName>
        <fullName evidence="7">UDP-N-acetylmuramoyl-L-alanyl-D-glutamate--2,6-diaminopimelate ligase</fullName>
        <ecNumber evidence="7">6.3.2.13</ecNumber>
    </recommendedName>
    <alternativeName>
        <fullName evidence="7">Meso-A2pm-adding enzyme</fullName>
    </alternativeName>
    <alternativeName>
        <fullName evidence="7">Meso-diaminopimelate-adding enzyme</fullName>
    </alternativeName>
    <alternativeName>
        <fullName evidence="7">UDP-MurNAc-L-Ala-D-Glu:meso-diaminopimelate ligase</fullName>
    </alternativeName>
    <alternativeName>
        <fullName evidence="7">UDP-MurNAc-tripeptide synthetase</fullName>
    </alternativeName>
    <alternativeName>
        <fullName evidence="7">UDP-N-acetylmuramyl-tripeptide synthetase</fullName>
    </alternativeName>
</protein>
<comment type="pathway">
    <text evidence="7 8">Cell wall biogenesis; peptidoglycan biosynthesis.</text>
</comment>
<comment type="caution">
    <text evidence="7">Lacks conserved residue(s) required for the propagation of feature annotation.</text>
</comment>
<dbReference type="InterPro" id="IPR000713">
    <property type="entry name" value="Mur_ligase_N"/>
</dbReference>
<dbReference type="GO" id="GO:0051301">
    <property type="term" value="P:cell division"/>
    <property type="evidence" value="ECO:0007669"/>
    <property type="project" value="UniProtKB-KW"/>
</dbReference>
<feature type="binding site" evidence="7">
    <location>
        <position position="28"/>
    </location>
    <ligand>
        <name>UDP-N-acetyl-alpha-D-muramoyl-L-alanyl-D-glutamate</name>
        <dbReference type="ChEBI" id="CHEBI:83900"/>
    </ligand>
</feature>
<dbReference type="Gene3D" id="3.40.1190.10">
    <property type="entry name" value="Mur-like, catalytic domain"/>
    <property type="match status" value="1"/>
</dbReference>
<dbReference type="GO" id="GO:0005737">
    <property type="term" value="C:cytoplasm"/>
    <property type="evidence" value="ECO:0007669"/>
    <property type="project" value="UniProtKB-SubCell"/>
</dbReference>
<comment type="PTM">
    <text evidence="7">Carboxylation is probably crucial for Mg(2+) binding and, consequently, for the gamma-phosphate positioning of ATP.</text>
</comment>
<gene>
    <name evidence="7" type="primary">murE</name>
    <name evidence="12" type="ORF">NYR02_16825</name>
</gene>
<dbReference type="Pfam" id="PF08245">
    <property type="entry name" value="Mur_ligase_M"/>
    <property type="match status" value="1"/>
</dbReference>
<evidence type="ECO:0000259" key="11">
    <source>
        <dbReference type="Pfam" id="PF08245"/>
    </source>
</evidence>
<keyword evidence="2 7" id="KW-0132">Cell division</keyword>
<dbReference type="AlphaFoldDB" id="A0A9X2WJ03"/>
<reference evidence="12" key="2">
    <citation type="submission" date="2022-08" db="EMBL/GenBank/DDBJ databases">
        <authorList>
            <person name="Dong C."/>
        </authorList>
    </citation>
    <scope>NUCLEOTIDE SEQUENCE</scope>
    <source>
        <strain evidence="12">59MF3M-4</strain>
    </source>
</reference>